<keyword evidence="2" id="KW-1185">Reference proteome</keyword>
<dbReference type="PANTHER" id="PTHR11697">
    <property type="entry name" value="GENERAL TRANSCRIPTION FACTOR 2-RELATED ZINC FINGER PROTEIN"/>
    <property type="match status" value="1"/>
</dbReference>
<evidence type="ECO:0000313" key="2">
    <source>
        <dbReference type="Proteomes" id="UP001454036"/>
    </source>
</evidence>
<reference evidence="1 2" key="1">
    <citation type="submission" date="2024-01" db="EMBL/GenBank/DDBJ databases">
        <title>The complete chloroplast genome sequence of Lithospermum erythrorhizon: insights into the phylogenetic relationship among Boraginaceae species and the maternal lineages of purple gromwells.</title>
        <authorList>
            <person name="Okada T."/>
            <person name="Watanabe K."/>
        </authorList>
    </citation>
    <scope>NUCLEOTIDE SEQUENCE [LARGE SCALE GENOMIC DNA]</scope>
</reference>
<dbReference type="InterPro" id="IPR055298">
    <property type="entry name" value="AtLOH3-like"/>
</dbReference>
<organism evidence="1 2">
    <name type="scientific">Lithospermum erythrorhizon</name>
    <name type="common">Purple gromwell</name>
    <name type="synonym">Lithospermum officinale var. erythrorhizon</name>
    <dbReference type="NCBI Taxonomy" id="34254"/>
    <lineage>
        <taxon>Eukaryota</taxon>
        <taxon>Viridiplantae</taxon>
        <taxon>Streptophyta</taxon>
        <taxon>Embryophyta</taxon>
        <taxon>Tracheophyta</taxon>
        <taxon>Spermatophyta</taxon>
        <taxon>Magnoliopsida</taxon>
        <taxon>eudicotyledons</taxon>
        <taxon>Gunneridae</taxon>
        <taxon>Pentapetalae</taxon>
        <taxon>asterids</taxon>
        <taxon>lamiids</taxon>
        <taxon>Boraginales</taxon>
        <taxon>Boraginaceae</taxon>
        <taxon>Boraginoideae</taxon>
        <taxon>Lithospermeae</taxon>
        <taxon>Lithospermum</taxon>
    </lineage>
</organism>
<dbReference type="PANTHER" id="PTHR11697:SF230">
    <property type="entry name" value="ZINC FINGER, MYM DOMAIN CONTAINING 1"/>
    <property type="match status" value="1"/>
</dbReference>
<gene>
    <name evidence="1" type="ORF">LIER_08933</name>
</gene>
<evidence type="ECO:0000313" key="1">
    <source>
        <dbReference type="EMBL" id="GAA0149861.1"/>
    </source>
</evidence>
<dbReference type="Proteomes" id="UP001454036">
    <property type="component" value="Unassembled WGS sequence"/>
</dbReference>
<accession>A0AAV3PFU7</accession>
<dbReference type="EMBL" id="BAABME010001483">
    <property type="protein sequence ID" value="GAA0149861.1"/>
    <property type="molecule type" value="Genomic_DNA"/>
</dbReference>
<sequence length="91" mass="10493">MKKLYPLVVTLRSVPDMDARLCSSFQAFNTKSLVRLAILYPNDFQDVTNKELSGQLENYIQSVKMDDNFFKLKGILDLSKTLVRTKKAQDF</sequence>
<protein>
    <submittedName>
        <fullName evidence="1">Uncharacterized protein</fullName>
    </submittedName>
</protein>
<dbReference type="AlphaFoldDB" id="A0AAV3PFU7"/>
<proteinExistence type="predicted"/>
<comment type="caution">
    <text evidence="1">The sequence shown here is derived from an EMBL/GenBank/DDBJ whole genome shotgun (WGS) entry which is preliminary data.</text>
</comment>
<name>A0AAV3PFU7_LITER</name>